<dbReference type="SUPFAM" id="SSF53187">
    <property type="entry name" value="Zn-dependent exopeptidases"/>
    <property type="match status" value="1"/>
</dbReference>
<dbReference type="SUPFAM" id="SSF55031">
    <property type="entry name" value="Bacterial exopeptidase dimerisation domain"/>
    <property type="match status" value="1"/>
</dbReference>
<dbReference type="Pfam" id="PF07687">
    <property type="entry name" value="M20_dimer"/>
    <property type="match status" value="1"/>
</dbReference>
<proteinExistence type="inferred from homology"/>
<dbReference type="InterPro" id="IPR047177">
    <property type="entry name" value="Pept_M20A"/>
</dbReference>
<accession>A0A7Z0BW47</accession>
<evidence type="ECO:0000256" key="2">
    <source>
        <dbReference type="ARBA" id="ARBA00022670"/>
    </source>
</evidence>
<dbReference type="GO" id="GO:0046872">
    <property type="term" value="F:metal ion binding"/>
    <property type="evidence" value="ECO:0007669"/>
    <property type="project" value="UniProtKB-KW"/>
</dbReference>
<dbReference type="GO" id="GO:0051603">
    <property type="term" value="P:proteolysis involved in protein catabolic process"/>
    <property type="evidence" value="ECO:0007669"/>
    <property type="project" value="TreeGrafter"/>
</dbReference>
<comment type="caution">
    <text evidence="8">The sequence shown here is derived from an EMBL/GenBank/DDBJ whole genome shotgun (WGS) entry which is preliminary data.</text>
</comment>
<keyword evidence="6" id="KW-0732">Signal</keyword>
<dbReference type="Pfam" id="PF01546">
    <property type="entry name" value="Peptidase_M20"/>
    <property type="match status" value="1"/>
</dbReference>
<dbReference type="InterPro" id="IPR011650">
    <property type="entry name" value="Peptidase_M20_dimer"/>
</dbReference>
<evidence type="ECO:0000256" key="5">
    <source>
        <dbReference type="ARBA" id="ARBA00022833"/>
    </source>
</evidence>
<evidence type="ECO:0000259" key="7">
    <source>
        <dbReference type="Pfam" id="PF07687"/>
    </source>
</evidence>
<dbReference type="AlphaFoldDB" id="A0A7Z0BW47"/>
<protein>
    <submittedName>
        <fullName evidence="8">Acetylornithine deacetylase/succinyl-diaminopimelate desuccinylase-like protein</fullName>
    </submittedName>
</protein>
<gene>
    <name evidence="8" type="ORF">FHS75_003316</name>
</gene>
<comment type="similarity">
    <text evidence="1">Belongs to the peptidase M20A family.</text>
</comment>
<dbReference type="Proteomes" id="UP000522081">
    <property type="component" value="Unassembled WGS sequence"/>
</dbReference>
<dbReference type="EMBL" id="JACBZF010000009">
    <property type="protein sequence ID" value="NYH96963.1"/>
    <property type="molecule type" value="Genomic_DNA"/>
</dbReference>
<dbReference type="Gene3D" id="1.10.150.900">
    <property type="match status" value="1"/>
</dbReference>
<feature type="domain" description="Peptidase M20 dimerisation" evidence="7">
    <location>
        <begin position="224"/>
        <end position="372"/>
    </location>
</feature>
<name>A0A7Z0BW47_9SPHN</name>
<keyword evidence="9" id="KW-1185">Reference proteome</keyword>
<dbReference type="GO" id="GO:0004180">
    <property type="term" value="F:carboxypeptidase activity"/>
    <property type="evidence" value="ECO:0007669"/>
    <property type="project" value="TreeGrafter"/>
</dbReference>
<dbReference type="Gene3D" id="3.30.70.360">
    <property type="match status" value="1"/>
</dbReference>
<evidence type="ECO:0000313" key="9">
    <source>
        <dbReference type="Proteomes" id="UP000522081"/>
    </source>
</evidence>
<keyword evidence="5" id="KW-0862">Zinc</keyword>
<evidence type="ECO:0000256" key="4">
    <source>
        <dbReference type="ARBA" id="ARBA00022801"/>
    </source>
</evidence>
<evidence type="ECO:0000256" key="3">
    <source>
        <dbReference type="ARBA" id="ARBA00022723"/>
    </source>
</evidence>
<dbReference type="InterPro" id="IPR036264">
    <property type="entry name" value="Bact_exopeptidase_dim_dom"/>
</dbReference>
<feature type="signal peptide" evidence="6">
    <location>
        <begin position="1"/>
        <end position="26"/>
    </location>
</feature>
<dbReference type="PANTHER" id="PTHR45962:SF1">
    <property type="entry name" value="N-FATTY-ACYL-AMINO ACID SYNTHASE_HYDROLASE PM20D1"/>
    <property type="match status" value="1"/>
</dbReference>
<keyword evidence="3" id="KW-0479">Metal-binding</keyword>
<evidence type="ECO:0000256" key="6">
    <source>
        <dbReference type="SAM" id="SignalP"/>
    </source>
</evidence>
<evidence type="ECO:0000313" key="8">
    <source>
        <dbReference type="EMBL" id="NYH96963.1"/>
    </source>
</evidence>
<dbReference type="NCBIfam" id="NF006596">
    <property type="entry name" value="PRK09133.1"/>
    <property type="match status" value="1"/>
</dbReference>
<feature type="chain" id="PRO_5031468527" evidence="6">
    <location>
        <begin position="27"/>
        <end position="472"/>
    </location>
</feature>
<keyword evidence="4" id="KW-0378">Hydrolase</keyword>
<keyword evidence="2" id="KW-0645">Protease</keyword>
<dbReference type="InterPro" id="IPR002933">
    <property type="entry name" value="Peptidase_M20"/>
</dbReference>
<sequence length="472" mass="51504">MPRSRFRTFISLAAALPLAVAAPAFAQDRTEHEQMARDLYRDVIAFRTAKGHTQVPELVSYLSQRLEAAGFAPGNIMATDYDSDGERTQGLIVRYPGKSRSKARPIVVLAHMDVVDARPEDWERNPFELTEDGGYLYGRGVTDNKYGVTNLVSTFIRLRQEGWTPSRDIYLAFSGDEESGMVSTRAQAKWVAENVEPGIVLNSDAGGIALASDFTPLAMRVQAAEKTFATFILTVTNPGGHSSRPRKDNAIYELADALLKVRDYTFPVQATPLTRSYFRELGKTVPGELGAAMRQFAEDPTDEEAIATLRADPAYVGTLGTTCIATMLDAGHAENALPQSAKATVNCRIFPGVGVEATEEALKQAIANDAVQFTLDTDVTESPISELRPDVRSALAKSLKKRFGNVAIIPYMESGGTDGMHYRTLGMPVVAISGVAARPEDQYAHGLNERILTESFYGGLDHWYVILKDLAG</sequence>
<dbReference type="Gene3D" id="3.40.630.10">
    <property type="entry name" value="Zn peptidases"/>
    <property type="match status" value="1"/>
</dbReference>
<reference evidence="8 9" key="1">
    <citation type="submission" date="2020-07" db="EMBL/GenBank/DDBJ databases">
        <title>Genomic Encyclopedia of Type Strains, Phase IV (KMG-IV): sequencing the most valuable type-strain genomes for metagenomic binning, comparative biology and taxonomic classification.</title>
        <authorList>
            <person name="Goeker M."/>
        </authorList>
    </citation>
    <scope>NUCLEOTIDE SEQUENCE [LARGE SCALE GENOMIC DNA]</scope>
    <source>
        <strain evidence="8 9">DSM 29043</strain>
    </source>
</reference>
<dbReference type="RefSeq" id="WP_179408763.1">
    <property type="nucleotide sequence ID" value="NZ_BMGF01000011.1"/>
</dbReference>
<evidence type="ECO:0000256" key="1">
    <source>
        <dbReference type="ARBA" id="ARBA00006247"/>
    </source>
</evidence>
<organism evidence="8 9">
    <name type="scientific">Novosphingobium marinum</name>
    <dbReference type="NCBI Taxonomy" id="1514948"/>
    <lineage>
        <taxon>Bacteria</taxon>
        <taxon>Pseudomonadati</taxon>
        <taxon>Pseudomonadota</taxon>
        <taxon>Alphaproteobacteria</taxon>
        <taxon>Sphingomonadales</taxon>
        <taxon>Sphingomonadaceae</taxon>
        <taxon>Novosphingobium</taxon>
    </lineage>
</organism>
<dbReference type="PANTHER" id="PTHR45962">
    <property type="entry name" value="N-FATTY-ACYL-AMINO ACID SYNTHASE/HYDROLASE PM20D1"/>
    <property type="match status" value="1"/>
</dbReference>